<dbReference type="Proteomes" id="UP000812966">
    <property type="component" value="Unassembled WGS sequence"/>
</dbReference>
<dbReference type="SUPFAM" id="SSF55681">
    <property type="entry name" value="Class II aaRS and biotin synthetases"/>
    <property type="match status" value="1"/>
</dbReference>
<reference evidence="12" key="1">
    <citation type="submission" date="2020-04" db="EMBL/GenBank/DDBJ databases">
        <title>Analysis of mating type loci in Filobasidium floriforme.</title>
        <authorList>
            <person name="Nowrousian M."/>
        </authorList>
    </citation>
    <scope>NUCLEOTIDE SEQUENCE</scope>
    <source>
        <strain evidence="12">CBS 6242</strain>
    </source>
</reference>
<evidence type="ECO:0000256" key="10">
    <source>
        <dbReference type="SAM" id="MobiDB-lite"/>
    </source>
</evidence>
<dbReference type="Pfam" id="PF00587">
    <property type="entry name" value="tRNA-synt_2b"/>
    <property type="match status" value="1"/>
</dbReference>
<evidence type="ECO:0000256" key="5">
    <source>
        <dbReference type="ARBA" id="ARBA00023146"/>
    </source>
</evidence>
<feature type="compositionally biased region" description="Pro residues" evidence="10">
    <location>
        <begin position="38"/>
        <end position="50"/>
    </location>
</feature>
<feature type="binding site" evidence="9">
    <location>
        <begin position="441"/>
        <end position="444"/>
    </location>
    <ligand>
        <name>ATP</name>
        <dbReference type="ChEBI" id="CHEBI:30616"/>
    </ligand>
</feature>
<evidence type="ECO:0000256" key="8">
    <source>
        <dbReference type="PIRSR" id="PIRSR001529-1"/>
    </source>
</evidence>
<sequence>MKLPNSGCHKCLRQAIRWSEIGQVRTASYASNPNAIYPLPPPARPSPPSVPSSSAKQPKQADTKPVVNNEIVSTLPKPRLDYRRIAEEQKAVTLNHILRNAPCTPDTVFHITRLYETSISLHRKLDSVRAKQRDVGNLIKAGGGDEAVRQAKKLKLKIVEYEKILEETDKELLELGLMLPNETHPATPVGKEKEAIELERFGPEPVAADKRRDHLDIATRWGWVDTAASATASGTSWPYLKGHLALLEQAVIQYALSIAVKKGWTPIATPDVVKEDVMARCGFQPRDGAGQTYYLSTTPPNSDPDAEPVTQSQANLVLAATAEIPLAALSANKIIPYQSLPLKYVGVGKAFRAEAGARGADTRGLYRLHQFQKIELFAVTEGEKQVSEGMMEEMREIQKELYTSLGLSVRVLDMPTEELGAPAYRKYDMEAWMPGRDGWGEISSTSNCTDFQARRLHIRHRPRPDNTDSTIPFAHTLNGTCAAIPRLLVALLENGAVIGEDGEVTGLRLPAVLERFWIGGELIDGKAAIQWS</sequence>
<feature type="region of interest" description="Disordered" evidence="10">
    <location>
        <begin position="35"/>
        <end position="65"/>
    </location>
</feature>
<evidence type="ECO:0000256" key="4">
    <source>
        <dbReference type="ARBA" id="ARBA00022840"/>
    </source>
</evidence>
<proteinExistence type="predicted"/>
<dbReference type="SUPFAM" id="SSF46589">
    <property type="entry name" value="tRNA-binding arm"/>
    <property type="match status" value="1"/>
</dbReference>
<dbReference type="PIRSF" id="PIRSF001529">
    <property type="entry name" value="Ser-tRNA-synth_IIa"/>
    <property type="match status" value="1"/>
</dbReference>
<evidence type="ECO:0000256" key="9">
    <source>
        <dbReference type="PIRSR" id="PIRSR001529-2"/>
    </source>
</evidence>
<dbReference type="InterPro" id="IPR010978">
    <property type="entry name" value="tRNA-bd_arm"/>
</dbReference>
<keyword evidence="13" id="KW-1185">Reference proteome</keyword>
<organism evidence="12 13">
    <name type="scientific">Filobasidium floriforme</name>
    <dbReference type="NCBI Taxonomy" id="5210"/>
    <lineage>
        <taxon>Eukaryota</taxon>
        <taxon>Fungi</taxon>
        <taxon>Dikarya</taxon>
        <taxon>Basidiomycota</taxon>
        <taxon>Agaricomycotina</taxon>
        <taxon>Tremellomycetes</taxon>
        <taxon>Filobasidiales</taxon>
        <taxon>Filobasidiaceae</taxon>
        <taxon>Filobasidium</taxon>
    </lineage>
</organism>
<dbReference type="PANTHER" id="PTHR11778">
    <property type="entry name" value="SERYL-TRNA SYNTHETASE"/>
    <property type="match status" value="1"/>
</dbReference>
<dbReference type="EMBL" id="JABELV010000006">
    <property type="protein sequence ID" value="KAG7571486.1"/>
    <property type="molecule type" value="Genomic_DNA"/>
</dbReference>
<dbReference type="PRINTS" id="PR00981">
    <property type="entry name" value="TRNASYNTHSER"/>
</dbReference>
<evidence type="ECO:0000256" key="7">
    <source>
        <dbReference type="ARBA" id="ARBA00034892"/>
    </source>
</evidence>
<feature type="binding site" evidence="8">
    <location>
        <position position="478"/>
    </location>
    <ligand>
        <name>L-serine</name>
        <dbReference type="ChEBI" id="CHEBI:33384"/>
    </ligand>
</feature>
<keyword evidence="3" id="KW-0547">Nucleotide-binding</keyword>
<feature type="binding site" evidence="9">
    <location>
        <begin position="352"/>
        <end position="354"/>
    </location>
    <ligand>
        <name>ATP</name>
        <dbReference type="ChEBI" id="CHEBI:30616"/>
    </ligand>
</feature>
<evidence type="ECO:0000259" key="11">
    <source>
        <dbReference type="PROSITE" id="PS50862"/>
    </source>
</evidence>
<feature type="binding site" evidence="8">
    <location>
        <position position="352"/>
    </location>
    <ligand>
        <name>L-serine</name>
        <dbReference type="ChEBI" id="CHEBI:33384"/>
    </ligand>
</feature>
<evidence type="ECO:0000256" key="3">
    <source>
        <dbReference type="ARBA" id="ARBA00022741"/>
    </source>
</evidence>
<dbReference type="EC" id="6.1.1.11" evidence="1"/>
<dbReference type="GO" id="GO:0006434">
    <property type="term" value="P:seryl-tRNA aminoacylation"/>
    <property type="evidence" value="ECO:0007669"/>
    <property type="project" value="InterPro"/>
</dbReference>
<keyword evidence="5" id="KW-0030">Aminoacyl-tRNA synthetase</keyword>
<evidence type="ECO:0000313" key="13">
    <source>
        <dbReference type="Proteomes" id="UP000812966"/>
    </source>
</evidence>
<feature type="site" description="Important for serine binding" evidence="8">
    <location>
        <position position="480"/>
    </location>
</feature>
<dbReference type="AlphaFoldDB" id="A0A8K0JRM6"/>
<dbReference type="InterPro" id="IPR002317">
    <property type="entry name" value="Ser-tRNA-ligase_type_1"/>
</dbReference>
<evidence type="ECO:0000256" key="2">
    <source>
        <dbReference type="ARBA" id="ARBA00022598"/>
    </source>
</evidence>
<dbReference type="PROSITE" id="PS50862">
    <property type="entry name" value="AA_TRNA_LIGASE_II"/>
    <property type="match status" value="1"/>
</dbReference>
<keyword evidence="2" id="KW-0436">Ligase</keyword>
<keyword evidence="4 9" id="KW-0067">ATP-binding</keyword>
<dbReference type="Gene3D" id="3.30.930.10">
    <property type="entry name" value="Bira Bifunctional Protein, Domain 2"/>
    <property type="match status" value="1"/>
</dbReference>
<comment type="caution">
    <text evidence="12">The sequence shown here is derived from an EMBL/GenBank/DDBJ whole genome shotgun (WGS) entry which is preliminary data.</text>
</comment>
<evidence type="ECO:0000256" key="1">
    <source>
        <dbReference type="ARBA" id="ARBA00012840"/>
    </source>
</evidence>
<dbReference type="NCBIfam" id="TIGR00414">
    <property type="entry name" value="serS"/>
    <property type="match status" value="1"/>
</dbReference>
<name>A0A8K0JRM6_9TREE</name>
<feature type="binding site" evidence="8">
    <location>
        <position position="321"/>
    </location>
    <ligand>
        <name>L-serine</name>
        <dbReference type="ChEBI" id="CHEBI:33384"/>
    </ligand>
</feature>
<gene>
    <name evidence="12" type="ORF">FFLO_00502</name>
</gene>
<accession>A0A8K0JRM6</accession>
<feature type="domain" description="Aminoacyl-transfer RNA synthetases class-II family profile" evidence="11">
    <location>
        <begin position="213"/>
        <end position="510"/>
    </location>
</feature>
<evidence type="ECO:0000313" key="12">
    <source>
        <dbReference type="EMBL" id="KAG7571486.1"/>
    </source>
</evidence>
<dbReference type="InterPro" id="IPR006195">
    <property type="entry name" value="aa-tRNA-synth_II"/>
</dbReference>
<dbReference type="GO" id="GO:0005524">
    <property type="term" value="F:ATP binding"/>
    <property type="evidence" value="ECO:0007669"/>
    <property type="project" value="UniProtKB-KW"/>
</dbReference>
<feature type="binding site" evidence="8">
    <location>
        <position position="375"/>
    </location>
    <ligand>
        <name>L-serine</name>
        <dbReference type="ChEBI" id="CHEBI:33384"/>
    </ligand>
</feature>
<dbReference type="InterPro" id="IPR045864">
    <property type="entry name" value="aa-tRNA-synth_II/BPL/LPL"/>
</dbReference>
<feature type="region of interest" description="Disordered" evidence="10">
    <location>
        <begin position="290"/>
        <end position="310"/>
    </location>
</feature>
<evidence type="ECO:0000256" key="6">
    <source>
        <dbReference type="ARBA" id="ARBA00031113"/>
    </source>
</evidence>
<dbReference type="InterPro" id="IPR002314">
    <property type="entry name" value="aa-tRNA-synt_IIb"/>
</dbReference>
<protein>
    <recommendedName>
        <fullName evidence="1">serine--tRNA ligase</fullName>
        <ecNumber evidence="1">6.1.1.11</ecNumber>
    </recommendedName>
    <alternativeName>
        <fullName evidence="6">Seryl-tRNA synthetase</fullName>
    </alternativeName>
    <alternativeName>
        <fullName evidence="7">Seryl-tRNA(Ser) synthetase</fullName>
    </alternativeName>
</protein>
<dbReference type="GO" id="GO:0004828">
    <property type="term" value="F:serine-tRNA ligase activity"/>
    <property type="evidence" value="ECO:0007669"/>
    <property type="project" value="UniProtKB-EC"/>
</dbReference>